<evidence type="ECO:0000313" key="1">
    <source>
        <dbReference type="EMBL" id="GAA51568.1"/>
    </source>
</evidence>
<gene>
    <name evidence="1" type="ORF">CLF_106390</name>
</gene>
<dbReference type="Proteomes" id="UP000008909">
    <property type="component" value="Unassembled WGS sequence"/>
</dbReference>
<dbReference type="EMBL" id="DF143170">
    <property type="protein sequence ID" value="GAA51568.1"/>
    <property type="molecule type" value="Genomic_DNA"/>
</dbReference>
<sequence>MFSSYVEEDRAGVFIKLQSTSDANRNGVKWVLMLYCSTFDTKYPLTHLIVATARSCPLVVVYSGASRTLICRFMNLESCVFPIVFSDVLKDIRFGILEGKVERFTCWWPESIILDAPVEVTEKCRKNCNWVTTYQRMGPNVHPPNGYLRMLNHAMKIFIVDDHPPEQFFVERLKGNLPTFMKRFCCDKVGQLQNVVGLQSL</sequence>
<evidence type="ECO:0000313" key="2">
    <source>
        <dbReference type="Proteomes" id="UP000008909"/>
    </source>
</evidence>
<dbReference type="AlphaFoldDB" id="G7YF35"/>
<name>G7YF35_CLOSI</name>
<reference evidence="1" key="1">
    <citation type="journal article" date="2011" name="Genome Biol.">
        <title>The draft genome of the carcinogenic human liver fluke Clonorchis sinensis.</title>
        <authorList>
            <person name="Wang X."/>
            <person name="Chen W."/>
            <person name="Huang Y."/>
            <person name="Sun J."/>
            <person name="Men J."/>
            <person name="Liu H."/>
            <person name="Luo F."/>
            <person name="Guo L."/>
            <person name="Lv X."/>
            <person name="Deng C."/>
            <person name="Zhou C."/>
            <person name="Fan Y."/>
            <person name="Li X."/>
            <person name="Huang L."/>
            <person name="Hu Y."/>
            <person name="Liang C."/>
            <person name="Hu X."/>
            <person name="Xu J."/>
            <person name="Yu X."/>
        </authorList>
    </citation>
    <scope>NUCLEOTIDE SEQUENCE [LARGE SCALE GENOMIC DNA]</scope>
    <source>
        <strain evidence="1">Henan</strain>
    </source>
</reference>
<accession>G7YF35</accession>
<organism evidence="1 2">
    <name type="scientific">Clonorchis sinensis</name>
    <name type="common">Chinese liver fluke</name>
    <dbReference type="NCBI Taxonomy" id="79923"/>
    <lineage>
        <taxon>Eukaryota</taxon>
        <taxon>Metazoa</taxon>
        <taxon>Spiralia</taxon>
        <taxon>Lophotrochozoa</taxon>
        <taxon>Platyhelminthes</taxon>
        <taxon>Trematoda</taxon>
        <taxon>Digenea</taxon>
        <taxon>Opisthorchiida</taxon>
        <taxon>Opisthorchiata</taxon>
        <taxon>Opisthorchiidae</taxon>
        <taxon>Clonorchis</taxon>
    </lineage>
</organism>
<reference key="2">
    <citation type="submission" date="2011-10" db="EMBL/GenBank/DDBJ databases">
        <title>The genome and transcriptome sequence of Clonorchis sinensis provide insights into the carcinogenic liver fluke.</title>
        <authorList>
            <person name="Wang X."/>
            <person name="Huang Y."/>
            <person name="Chen W."/>
            <person name="Liu H."/>
            <person name="Guo L."/>
            <person name="Chen Y."/>
            <person name="Luo F."/>
            <person name="Zhou W."/>
            <person name="Sun J."/>
            <person name="Mao Q."/>
            <person name="Liang P."/>
            <person name="Zhou C."/>
            <person name="Tian Y."/>
            <person name="Men J."/>
            <person name="Lv X."/>
            <person name="Huang L."/>
            <person name="Zhou J."/>
            <person name="Hu Y."/>
            <person name="Li R."/>
            <person name="Zhang F."/>
            <person name="Lei H."/>
            <person name="Li X."/>
            <person name="Hu X."/>
            <person name="Liang C."/>
            <person name="Xu J."/>
            <person name="Wu Z."/>
            <person name="Yu X."/>
        </authorList>
    </citation>
    <scope>NUCLEOTIDE SEQUENCE</scope>
    <source>
        <strain>Henan</strain>
    </source>
</reference>
<proteinExistence type="predicted"/>
<keyword evidence="2" id="KW-1185">Reference proteome</keyword>
<protein>
    <submittedName>
        <fullName evidence="1">Uncharacterized protein</fullName>
    </submittedName>
</protein>